<evidence type="ECO:0000256" key="1">
    <source>
        <dbReference type="ARBA" id="ARBA00004141"/>
    </source>
</evidence>
<dbReference type="PANTHER" id="PTHR23294:SF56">
    <property type="entry name" value="DUF895 DOMAIN MEMBRANE PROTEIN"/>
    <property type="match status" value="1"/>
</dbReference>
<evidence type="ECO:0008006" key="8">
    <source>
        <dbReference type="Google" id="ProtNLM"/>
    </source>
</evidence>
<feature type="transmembrane region" description="Helical" evidence="5">
    <location>
        <begin position="189"/>
        <end position="207"/>
    </location>
</feature>
<feature type="transmembrane region" description="Helical" evidence="5">
    <location>
        <begin position="276"/>
        <end position="297"/>
    </location>
</feature>
<dbReference type="AlphaFoldDB" id="A0A4V4LUE8"/>
<keyword evidence="2 5" id="KW-0812">Transmembrane</keyword>
<evidence type="ECO:0000256" key="3">
    <source>
        <dbReference type="ARBA" id="ARBA00022989"/>
    </source>
</evidence>
<dbReference type="OrthoDB" id="196103at2759"/>
<protein>
    <recommendedName>
        <fullName evidence="8">Major facilitator superfamily (MFS) profile domain-containing protein</fullName>
    </recommendedName>
</protein>
<accession>A0A4V4LUE8</accession>
<dbReference type="PANTHER" id="PTHR23294">
    <property type="entry name" value="ET TRANSLATION PRODUCT-RELATED"/>
    <property type="match status" value="1"/>
</dbReference>
<keyword evidence="3 5" id="KW-1133">Transmembrane helix</keyword>
<reference evidence="6 7" key="1">
    <citation type="submission" date="2019-03" db="EMBL/GenBank/DDBJ databases">
        <title>Sequencing 23 genomes of Wallemia ichthyophaga.</title>
        <authorList>
            <person name="Gostincar C."/>
        </authorList>
    </citation>
    <scope>NUCLEOTIDE SEQUENCE [LARGE SCALE GENOMIC DNA]</scope>
    <source>
        <strain evidence="6 7">EXF-5753</strain>
    </source>
</reference>
<dbReference type="SUPFAM" id="SSF103473">
    <property type="entry name" value="MFS general substrate transporter"/>
    <property type="match status" value="1"/>
</dbReference>
<feature type="transmembrane region" description="Helical" evidence="5">
    <location>
        <begin position="43"/>
        <end position="62"/>
    </location>
</feature>
<keyword evidence="7" id="KW-1185">Reference proteome</keyword>
<sequence>MQFFRKPSFFNTVTYAGLIANILTLCEPGIGNLGAGGFGSVKAIAVANALVYALMTVGILLSAPIISYIGLKPVLILGCAFFCVCEWKIFIIAVTSDLSSSDGAALYYNSIAHNDGFLIGGSVLCGISAAAFWATEGTIFSSLPANEDRGRYLALWGVAKNLAPLALGGSISLGFNVHSYESGNVDPKVYIVFFSLMAAGFAIAFLFPNPSNIYRRDGTKVEMRQTDGLMTELTRTLKAFREPRVFLLLPLFFMSYFYYAYQSNYTSLYFNVRTRALSSFVSPFGAIISSVLMGFYLDSKRWSEKTKGIVMLAILFVCEMGLWTWIAVLRSIYGTQDAIGLDFDGASFVFNRAFPVVFFMNFVGQGSQNYLYWVVGHYACGVNNLSTYVCILRSAEACGQTVAWAISQRVDVTSPVHIYINFIGLFLSILLAIPVVLKLQYYEKDENEFVNYNVSDQESPRLSVDEKEKEKDSN</sequence>
<evidence type="ECO:0000313" key="6">
    <source>
        <dbReference type="EMBL" id="TIA93143.1"/>
    </source>
</evidence>
<dbReference type="GO" id="GO:0016020">
    <property type="term" value="C:membrane"/>
    <property type="evidence" value="ECO:0007669"/>
    <property type="project" value="UniProtKB-SubCell"/>
</dbReference>
<feature type="transmembrane region" description="Helical" evidence="5">
    <location>
        <begin position="418"/>
        <end position="437"/>
    </location>
</feature>
<dbReference type="Proteomes" id="UP000310189">
    <property type="component" value="Unassembled WGS sequence"/>
</dbReference>
<dbReference type="Pfam" id="PF07690">
    <property type="entry name" value="MFS_1"/>
    <property type="match status" value="1"/>
</dbReference>
<feature type="transmembrane region" description="Helical" evidence="5">
    <location>
        <begin position="152"/>
        <end position="177"/>
    </location>
</feature>
<organism evidence="6 7">
    <name type="scientific">Wallemia hederae</name>
    <dbReference type="NCBI Taxonomy" id="1540922"/>
    <lineage>
        <taxon>Eukaryota</taxon>
        <taxon>Fungi</taxon>
        <taxon>Dikarya</taxon>
        <taxon>Basidiomycota</taxon>
        <taxon>Wallemiomycotina</taxon>
        <taxon>Wallemiomycetes</taxon>
        <taxon>Wallemiales</taxon>
        <taxon>Wallemiaceae</taxon>
        <taxon>Wallemia</taxon>
    </lineage>
</organism>
<dbReference type="GO" id="GO:0022857">
    <property type="term" value="F:transmembrane transporter activity"/>
    <property type="evidence" value="ECO:0007669"/>
    <property type="project" value="InterPro"/>
</dbReference>
<feature type="transmembrane region" description="Helical" evidence="5">
    <location>
        <begin position="74"/>
        <end position="96"/>
    </location>
</feature>
<evidence type="ECO:0000256" key="5">
    <source>
        <dbReference type="SAM" id="Phobius"/>
    </source>
</evidence>
<gene>
    <name evidence="6" type="ORF">E3P99_00253</name>
</gene>
<evidence type="ECO:0000313" key="7">
    <source>
        <dbReference type="Proteomes" id="UP000310189"/>
    </source>
</evidence>
<dbReference type="Gene3D" id="1.20.1250.20">
    <property type="entry name" value="MFS general substrate transporter like domains"/>
    <property type="match status" value="1"/>
</dbReference>
<feature type="transmembrane region" description="Helical" evidence="5">
    <location>
        <begin position="245"/>
        <end position="261"/>
    </location>
</feature>
<feature type="transmembrane region" description="Helical" evidence="5">
    <location>
        <begin position="309"/>
        <end position="333"/>
    </location>
</feature>
<feature type="transmembrane region" description="Helical" evidence="5">
    <location>
        <begin position="116"/>
        <end position="140"/>
    </location>
</feature>
<keyword evidence="4 5" id="KW-0472">Membrane</keyword>
<feature type="transmembrane region" description="Helical" evidence="5">
    <location>
        <begin position="12"/>
        <end position="31"/>
    </location>
</feature>
<dbReference type="EMBL" id="SPNW01000003">
    <property type="protein sequence ID" value="TIA93143.1"/>
    <property type="molecule type" value="Genomic_DNA"/>
</dbReference>
<name>A0A4V4LUE8_9BASI</name>
<dbReference type="InterPro" id="IPR051617">
    <property type="entry name" value="UNC-93-like_regulator"/>
</dbReference>
<evidence type="ECO:0000256" key="2">
    <source>
        <dbReference type="ARBA" id="ARBA00022692"/>
    </source>
</evidence>
<proteinExistence type="predicted"/>
<evidence type="ECO:0000256" key="4">
    <source>
        <dbReference type="ARBA" id="ARBA00023136"/>
    </source>
</evidence>
<dbReference type="InterPro" id="IPR036259">
    <property type="entry name" value="MFS_trans_sf"/>
</dbReference>
<dbReference type="InterPro" id="IPR011701">
    <property type="entry name" value="MFS"/>
</dbReference>
<comment type="caution">
    <text evidence="6">The sequence shown here is derived from an EMBL/GenBank/DDBJ whole genome shotgun (WGS) entry which is preliminary data.</text>
</comment>
<comment type="subcellular location">
    <subcellularLocation>
        <location evidence="1">Membrane</location>
        <topology evidence="1">Multi-pass membrane protein</topology>
    </subcellularLocation>
</comment>